<organism evidence="1">
    <name type="scientific">marine sediment metagenome</name>
    <dbReference type="NCBI Taxonomy" id="412755"/>
    <lineage>
        <taxon>unclassified sequences</taxon>
        <taxon>metagenomes</taxon>
        <taxon>ecological metagenomes</taxon>
    </lineage>
</organism>
<reference evidence="1" key="1">
    <citation type="journal article" date="2014" name="Front. Microbiol.">
        <title>High frequency of phylogenetically diverse reductive dehalogenase-homologous genes in deep subseafloor sedimentary metagenomes.</title>
        <authorList>
            <person name="Kawai M."/>
            <person name="Futagami T."/>
            <person name="Toyoda A."/>
            <person name="Takaki Y."/>
            <person name="Nishi S."/>
            <person name="Hori S."/>
            <person name="Arai W."/>
            <person name="Tsubouchi T."/>
            <person name="Morono Y."/>
            <person name="Uchiyama I."/>
            <person name="Ito T."/>
            <person name="Fujiyama A."/>
            <person name="Inagaki F."/>
            <person name="Takami H."/>
        </authorList>
    </citation>
    <scope>NUCLEOTIDE SEQUENCE</scope>
    <source>
        <strain evidence="1">Expedition CK06-06</strain>
    </source>
</reference>
<evidence type="ECO:0000313" key="1">
    <source>
        <dbReference type="EMBL" id="GAH44922.1"/>
    </source>
</evidence>
<dbReference type="AlphaFoldDB" id="X1FIY6"/>
<accession>X1FIY6</accession>
<sequence>MFSDFGSGQYLELDDKLNNDNKNTPYIILDHHIP</sequence>
<feature type="non-terminal residue" evidence="1">
    <location>
        <position position="34"/>
    </location>
</feature>
<comment type="caution">
    <text evidence="1">The sequence shown here is derived from an EMBL/GenBank/DDBJ whole genome shotgun (WGS) entry which is preliminary data.</text>
</comment>
<protein>
    <submittedName>
        <fullName evidence="1">Uncharacterized protein</fullName>
    </submittedName>
</protein>
<gene>
    <name evidence="1" type="ORF">S03H2_17053</name>
</gene>
<dbReference type="EMBL" id="BARU01008766">
    <property type="protein sequence ID" value="GAH44922.1"/>
    <property type="molecule type" value="Genomic_DNA"/>
</dbReference>
<proteinExistence type="predicted"/>
<name>X1FIY6_9ZZZZ</name>